<evidence type="ECO:0000313" key="2">
    <source>
        <dbReference type="EMBL" id="KAK2020605.1"/>
    </source>
</evidence>
<sequence>MLETLATQSTTGGFKPINGSKRPLTPTPSTAVSSPFKRLAVDTAPKLPVTPEHGTGCRVSSNKPQAFDGRVESAEQCPLPDVVRTSPTVSEATIEVPETPPSTLPLHPPHIAGSWRDEADSWMDDFVNLDTIADQGFIPSNGPLVCHHQCATQTPSESHAKPFPHLDVENLKQAVQDGETTMEDDTLDEYSIDGSDIEDMVMLLASADASPSKPSPSPLHQNIDQAPMSTGSFDPKFHSSCSEASHDEASRINFSEPDFLDEDIDWDTVAACAKHTTSSPKTKILAEAASMQEATSPPGPTPITRPPFPRKMRDRSVVVGLSSMTVIRTCFRIGELLNTHAKCTREKQDVVLELFARVGHSSRETTARVQHFKLLDLFTDRQPFLSGALRNWKLNSSLDHHTRCFLGPSGENKLCRCVCRLSNSKETTIGRTAIILSIREMDWDEIYWALRVVARDAPSDSASSLLLLE</sequence>
<comment type="caution">
    <text evidence="2">The sequence shown here is derived from an EMBL/GenBank/DDBJ whole genome shotgun (WGS) entry which is preliminary data.</text>
</comment>
<feature type="region of interest" description="Disordered" evidence="1">
    <location>
        <begin position="291"/>
        <end position="310"/>
    </location>
</feature>
<dbReference type="AlphaFoldDB" id="A0AAD9H1Z4"/>
<proteinExistence type="predicted"/>
<feature type="compositionally biased region" description="Pro residues" evidence="1">
    <location>
        <begin position="297"/>
        <end position="307"/>
    </location>
</feature>
<dbReference type="Proteomes" id="UP001232148">
    <property type="component" value="Unassembled WGS sequence"/>
</dbReference>
<feature type="compositionally biased region" description="Polar residues" evidence="1">
    <location>
        <begin position="1"/>
        <end position="12"/>
    </location>
</feature>
<evidence type="ECO:0000313" key="3">
    <source>
        <dbReference type="Proteomes" id="UP001232148"/>
    </source>
</evidence>
<feature type="region of interest" description="Disordered" evidence="1">
    <location>
        <begin position="1"/>
        <end position="38"/>
    </location>
</feature>
<evidence type="ECO:0000256" key="1">
    <source>
        <dbReference type="SAM" id="MobiDB-lite"/>
    </source>
</evidence>
<organism evidence="2 3">
    <name type="scientific">Colletotrichum zoysiae</name>
    <dbReference type="NCBI Taxonomy" id="1216348"/>
    <lineage>
        <taxon>Eukaryota</taxon>
        <taxon>Fungi</taxon>
        <taxon>Dikarya</taxon>
        <taxon>Ascomycota</taxon>
        <taxon>Pezizomycotina</taxon>
        <taxon>Sordariomycetes</taxon>
        <taxon>Hypocreomycetidae</taxon>
        <taxon>Glomerellales</taxon>
        <taxon>Glomerellaceae</taxon>
        <taxon>Colletotrichum</taxon>
        <taxon>Colletotrichum graminicola species complex</taxon>
    </lineage>
</organism>
<accession>A0AAD9H1Z4</accession>
<gene>
    <name evidence="2" type="ORF">LX32DRAFT_733931</name>
</gene>
<keyword evidence="3" id="KW-1185">Reference proteome</keyword>
<dbReference type="EMBL" id="MU843206">
    <property type="protein sequence ID" value="KAK2020605.1"/>
    <property type="molecule type" value="Genomic_DNA"/>
</dbReference>
<protein>
    <submittedName>
        <fullName evidence="2">Uncharacterized protein</fullName>
    </submittedName>
</protein>
<reference evidence="2" key="1">
    <citation type="submission" date="2021-06" db="EMBL/GenBank/DDBJ databases">
        <title>Comparative genomics, transcriptomics and evolutionary studies reveal genomic signatures of adaptation to plant cell wall in hemibiotrophic fungi.</title>
        <authorList>
            <consortium name="DOE Joint Genome Institute"/>
            <person name="Baroncelli R."/>
            <person name="Diaz J.F."/>
            <person name="Benocci T."/>
            <person name="Peng M."/>
            <person name="Battaglia E."/>
            <person name="Haridas S."/>
            <person name="Andreopoulos W."/>
            <person name="Labutti K."/>
            <person name="Pangilinan J."/>
            <person name="Floch G.L."/>
            <person name="Makela M.R."/>
            <person name="Henrissat B."/>
            <person name="Grigoriev I.V."/>
            <person name="Crouch J.A."/>
            <person name="De Vries R.P."/>
            <person name="Sukno S.A."/>
            <person name="Thon M.R."/>
        </authorList>
    </citation>
    <scope>NUCLEOTIDE SEQUENCE</scope>
    <source>
        <strain evidence="2">MAFF235873</strain>
    </source>
</reference>
<name>A0AAD9H1Z4_9PEZI</name>